<evidence type="ECO:0000256" key="5">
    <source>
        <dbReference type="ARBA" id="ARBA00023186"/>
    </source>
</evidence>
<keyword evidence="4 7" id="KW-0067">ATP-binding</keyword>
<proteinExistence type="inferred from homology"/>
<dbReference type="InterPro" id="IPR018181">
    <property type="entry name" value="Heat_shock_70_CS"/>
</dbReference>
<dbReference type="OrthoDB" id="9766019at2"/>
<dbReference type="AlphaFoldDB" id="A0A097QZH9"/>
<dbReference type="EMBL" id="CP009706">
    <property type="protein sequence ID" value="AIU71867.1"/>
    <property type="molecule type" value="Genomic_DNA"/>
</dbReference>
<dbReference type="Gene3D" id="3.30.420.40">
    <property type="match status" value="2"/>
</dbReference>
<dbReference type="InterPro" id="IPR029048">
    <property type="entry name" value="HSP70_C_sf"/>
</dbReference>
<dbReference type="PROSITE" id="PS00297">
    <property type="entry name" value="HSP70_1"/>
    <property type="match status" value="1"/>
</dbReference>
<dbReference type="PROSITE" id="PS00329">
    <property type="entry name" value="HSP70_2"/>
    <property type="match status" value="1"/>
</dbReference>
<dbReference type="KEGG" id="hav:AT03_05345"/>
<evidence type="ECO:0000256" key="2">
    <source>
        <dbReference type="ARBA" id="ARBA00018474"/>
    </source>
</evidence>
<dbReference type="PATRIC" id="fig|1453496.5.peg.1062"/>
<dbReference type="NCBIfam" id="TIGR01991">
    <property type="entry name" value="HscA"/>
    <property type="match status" value="1"/>
</dbReference>
<dbReference type="RefSeq" id="WP_025800420.1">
    <property type="nucleotide sequence ID" value="NZ_CP009706.1"/>
</dbReference>
<dbReference type="Proteomes" id="UP000029986">
    <property type="component" value="Chromosome"/>
</dbReference>
<dbReference type="PANTHER" id="PTHR19375">
    <property type="entry name" value="HEAT SHOCK PROTEIN 70KDA"/>
    <property type="match status" value="1"/>
</dbReference>
<evidence type="ECO:0000256" key="4">
    <source>
        <dbReference type="ARBA" id="ARBA00022840"/>
    </source>
</evidence>
<reference evidence="9 10" key="1">
    <citation type="journal article" date="2014" name="Gut Pathog.">
        <title>Gene clusters of Hafnia alvei strain FB1 important in survival and pathogenesis: a draft genome perspective.</title>
        <authorList>
            <person name="Tan J.Y."/>
            <person name="Yin W.F."/>
            <person name="Chan K.G."/>
        </authorList>
    </citation>
    <scope>NUCLEOTIDE SEQUENCE [LARGE SCALE GENOMIC DNA]</scope>
    <source>
        <strain evidence="9 10">FB1</strain>
    </source>
</reference>
<dbReference type="FunFam" id="3.30.420.40:FF:000046">
    <property type="entry name" value="Chaperone protein HscA"/>
    <property type="match status" value="1"/>
</dbReference>
<evidence type="ECO:0000313" key="9">
    <source>
        <dbReference type="EMBL" id="AIU71867.1"/>
    </source>
</evidence>
<dbReference type="PRINTS" id="PR00301">
    <property type="entry name" value="HEATSHOCK70"/>
</dbReference>
<gene>
    <name evidence="7 9" type="primary">hscA</name>
    <name evidence="9" type="ORF">AT03_05345</name>
</gene>
<dbReference type="InterPro" id="IPR010236">
    <property type="entry name" value="ISC_FeS_clus_asmbl_HscA"/>
</dbReference>
<evidence type="ECO:0000256" key="6">
    <source>
        <dbReference type="ARBA" id="ARBA00025329"/>
    </source>
</evidence>
<dbReference type="HOGENOM" id="CLU_005965_2_1_6"/>
<organism evidence="9 10">
    <name type="scientific">Hafnia alvei FB1</name>
    <dbReference type="NCBI Taxonomy" id="1453496"/>
    <lineage>
        <taxon>Bacteria</taxon>
        <taxon>Pseudomonadati</taxon>
        <taxon>Pseudomonadota</taxon>
        <taxon>Gammaproteobacteria</taxon>
        <taxon>Enterobacterales</taxon>
        <taxon>Hafniaceae</taxon>
        <taxon>Hafnia</taxon>
    </lineage>
</organism>
<evidence type="ECO:0000256" key="7">
    <source>
        <dbReference type="HAMAP-Rule" id="MF_00679"/>
    </source>
</evidence>
<dbReference type="InterPro" id="IPR043129">
    <property type="entry name" value="ATPase_NBD"/>
</dbReference>
<dbReference type="SUPFAM" id="SSF53067">
    <property type="entry name" value="Actin-like ATPase domain"/>
    <property type="match status" value="2"/>
</dbReference>
<protein>
    <recommendedName>
        <fullName evidence="2 7">Chaperone protein HscA</fullName>
    </recommendedName>
    <alternativeName>
        <fullName evidence="7">Hsc66</fullName>
    </alternativeName>
</protein>
<dbReference type="GO" id="GO:0005524">
    <property type="term" value="F:ATP binding"/>
    <property type="evidence" value="ECO:0007669"/>
    <property type="project" value="UniProtKB-KW"/>
</dbReference>
<dbReference type="GO" id="GO:0016226">
    <property type="term" value="P:iron-sulfur cluster assembly"/>
    <property type="evidence" value="ECO:0007669"/>
    <property type="project" value="InterPro"/>
</dbReference>
<dbReference type="SUPFAM" id="SSF100934">
    <property type="entry name" value="Heat shock protein 70kD (HSP70), C-terminal subdomain"/>
    <property type="match status" value="1"/>
</dbReference>
<dbReference type="NCBIfam" id="NF003520">
    <property type="entry name" value="PRK05183.1"/>
    <property type="match status" value="1"/>
</dbReference>
<comment type="similarity">
    <text evidence="1 7 8">Belongs to the heat shock protein 70 family.</text>
</comment>
<dbReference type="InterPro" id="IPR013126">
    <property type="entry name" value="Hsp_70_fam"/>
</dbReference>
<dbReference type="GO" id="GO:0051082">
    <property type="term" value="F:unfolded protein binding"/>
    <property type="evidence" value="ECO:0007669"/>
    <property type="project" value="InterPro"/>
</dbReference>
<accession>A0A097QZH9</accession>
<comment type="function">
    <text evidence="6 7">Chaperone involved in the maturation of iron-sulfur cluster-containing proteins. Has a low intrinsic ATPase activity which is markedly stimulated by HscB. Involved in the maturation of IscU.</text>
</comment>
<dbReference type="HAMAP" id="MF_00679">
    <property type="entry name" value="HscA"/>
    <property type="match status" value="1"/>
</dbReference>
<evidence type="ECO:0000313" key="10">
    <source>
        <dbReference type="Proteomes" id="UP000029986"/>
    </source>
</evidence>
<dbReference type="Gene3D" id="1.20.1270.10">
    <property type="match status" value="1"/>
</dbReference>
<dbReference type="Pfam" id="PF00012">
    <property type="entry name" value="HSP70"/>
    <property type="match status" value="1"/>
</dbReference>
<dbReference type="GO" id="GO:0140662">
    <property type="term" value="F:ATP-dependent protein folding chaperone"/>
    <property type="evidence" value="ECO:0007669"/>
    <property type="project" value="InterPro"/>
</dbReference>
<dbReference type="Gene3D" id="3.90.640.10">
    <property type="entry name" value="Actin, Chain A, domain 4"/>
    <property type="match status" value="1"/>
</dbReference>
<keyword evidence="3 7" id="KW-0547">Nucleotide-binding</keyword>
<sequence length="616" mass="65587">MALLQISEPGLSAAPHQRRLAAGIDLGTTNSLVATVRSGQAETLADAQGRHLLPSVVHYLKDDIVVGYDARQQAAQDPVNTISSAKRLMGRSLTDVQARYPHMPYQFEASENGLPMMITAGGSVNPIQVSAEILKALAERAKVTLEGELDGVVITVPAYFDDAQRQGTKDAARLAGLHVLRLLNEPTAAAIAYGLDSGQEGVIAVYDLGGGTFDISILRLSRGVFEVLATGGDSALGGDDFDHLLADFLREQSGYADRSDARIQRQFLDVAVEAKIALSDAEKVDVEVAGWKGCVTREQFDELIGTLIKRTLLSCRRALKDAGVTADEVIEVVMVGGSTRVPLVRELVGEFFGRTPLTSIDPDRVVAIGAAIQADILVGNKPDSEMLLLDVIPLSLGLETMGGLVEKVIPRNTTIPVARAQEFTTFKDGQNAMMIHVVQGERELVQDNRSLARFTLRGIPAMPAGGAHIRVTFQVDADGLLSVTAMEKSTGVQSSIQVKPSYGLSDDEIITMIKDSMANASGDISARMLAEQKVEAARVLESLTGALAEDSALLSESELSNIKQAVTALEQAAAGDVAGDIEAAIKVLDAQTQEFAARRMDASVRRALAGHSVDEV</sequence>
<dbReference type="GO" id="GO:0016887">
    <property type="term" value="F:ATP hydrolysis activity"/>
    <property type="evidence" value="ECO:0007669"/>
    <property type="project" value="UniProtKB-UniRule"/>
</dbReference>
<keyword evidence="10" id="KW-1185">Reference proteome</keyword>
<dbReference type="PROSITE" id="PS01036">
    <property type="entry name" value="HSP70_3"/>
    <property type="match status" value="1"/>
</dbReference>
<evidence type="ECO:0000256" key="8">
    <source>
        <dbReference type="RuleBase" id="RU003322"/>
    </source>
</evidence>
<evidence type="ECO:0000256" key="3">
    <source>
        <dbReference type="ARBA" id="ARBA00022741"/>
    </source>
</evidence>
<dbReference type="eggNOG" id="COG0443">
    <property type="taxonomic scope" value="Bacteria"/>
</dbReference>
<dbReference type="SUPFAM" id="SSF100920">
    <property type="entry name" value="Heat shock protein 70kD (HSP70), peptide-binding domain"/>
    <property type="match status" value="1"/>
</dbReference>
<name>A0A097QZH9_HAFAL</name>
<dbReference type="FunFam" id="2.60.34.10:FF:000005">
    <property type="entry name" value="Chaperone protein HscA homolog"/>
    <property type="match status" value="1"/>
</dbReference>
<dbReference type="CDD" id="cd10236">
    <property type="entry name" value="ASKHA_NBD_HSP70_HscA"/>
    <property type="match status" value="1"/>
</dbReference>
<keyword evidence="5 7" id="KW-0143">Chaperone</keyword>
<evidence type="ECO:0000256" key="1">
    <source>
        <dbReference type="ARBA" id="ARBA00007381"/>
    </source>
</evidence>
<dbReference type="InterPro" id="IPR029047">
    <property type="entry name" value="HSP70_peptide-bd_sf"/>
</dbReference>
<dbReference type="Gene3D" id="2.60.34.10">
    <property type="entry name" value="Substrate Binding Domain Of DNAk, Chain A, domain 1"/>
    <property type="match status" value="1"/>
</dbReference>
<dbReference type="InterPro" id="IPR042039">
    <property type="entry name" value="HscA_NBD"/>
</dbReference>